<protein>
    <submittedName>
        <fullName evidence="1">Uncharacterized protein</fullName>
    </submittedName>
</protein>
<dbReference type="EMBL" id="KY819068">
    <property type="protein sequence ID" value="ARO74519.1"/>
    <property type="molecule type" value="Genomic_DNA"/>
</dbReference>
<dbReference type="RefSeq" id="YP_009472760.1">
    <property type="nucleotide sequence ID" value="NC_037367.1"/>
</dbReference>
<evidence type="ECO:0000313" key="1">
    <source>
        <dbReference type="EMBL" id="ARO74519.1"/>
    </source>
</evidence>
<dbReference type="AlphaFoldDB" id="A0A2P0QJ40"/>
<geneLocation type="chloroplast" evidence="1"/>
<reference evidence="1" key="1">
    <citation type="submission" date="2017-03" db="EMBL/GenBank/DDBJ databases">
        <title>Chloroplast genome evolution in siphonous green algae.</title>
        <authorList>
            <person name="Cremen M.C."/>
            <person name="Marcelino V.R."/>
            <person name="Verbruggen H."/>
        </authorList>
    </citation>
    <scope>NUCLEOTIDE SEQUENCE</scope>
</reference>
<proteinExistence type="predicted"/>
<dbReference type="GeneID" id="36489837"/>
<gene>
    <name evidence="1" type="primary">orf100</name>
</gene>
<name>A0A2P0QJ40_9CHLO</name>
<keyword evidence="1" id="KW-0934">Plastid</keyword>
<organism evidence="1">
    <name type="scientific">Caulerpa manorensis</name>
    <dbReference type="NCBI Taxonomy" id="717648"/>
    <lineage>
        <taxon>Eukaryota</taxon>
        <taxon>Viridiplantae</taxon>
        <taxon>Chlorophyta</taxon>
        <taxon>core chlorophytes</taxon>
        <taxon>Ulvophyceae</taxon>
        <taxon>TCBD clade</taxon>
        <taxon>Bryopsidales</taxon>
        <taxon>Halimedineae</taxon>
        <taxon>Caulerpaceae</taxon>
        <taxon>Caulerpa</taxon>
    </lineage>
</organism>
<keyword evidence="1" id="KW-0150">Chloroplast</keyword>
<sequence>MSIFVEKKEIAISKICKLLNQTPSNSYETIRQILILRNQSNIKTSKKRKYNDEFILQRAEFYWNINIIKKKNRKKKKIKNPQRLIRQTLKINSDDRVRSF</sequence>
<accession>A0A2P0QJ40</accession>